<dbReference type="AlphaFoldDB" id="A0A4Z0BV31"/>
<dbReference type="Gene3D" id="3.40.190.150">
    <property type="entry name" value="Bordetella uptake gene, domain 1"/>
    <property type="match status" value="1"/>
</dbReference>
<comment type="caution">
    <text evidence="3">The sequence shown here is derived from an EMBL/GenBank/DDBJ whole genome shotgun (WGS) entry which is preliminary data.</text>
</comment>
<dbReference type="PANTHER" id="PTHR42928">
    <property type="entry name" value="TRICARBOXYLATE-BINDING PROTEIN"/>
    <property type="match status" value="1"/>
</dbReference>
<dbReference type="Pfam" id="PF03401">
    <property type="entry name" value="TctC"/>
    <property type="match status" value="1"/>
</dbReference>
<dbReference type="OrthoDB" id="8678477at2"/>
<dbReference type="PIRSF" id="PIRSF017082">
    <property type="entry name" value="YflP"/>
    <property type="match status" value="1"/>
</dbReference>
<name>A0A4Z0BV31_9BURK</name>
<keyword evidence="2" id="KW-0732">Signal</keyword>
<proteinExistence type="inferred from homology"/>
<protein>
    <submittedName>
        <fullName evidence="3">Tripartite tricarboxylate transporter substrate binding protein</fullName>
    </submittedName>
</protein>
<dbReference type="InterPro" id="IPR042100">
    <property type="entry name" value="Bug_dom1"/>
</dbReference>
<evidence type="ECO:0000256" key="1">
    <source>
        <dbReference type="ARBA" id="ARBA00006987"/>
    </source>
</evidence>
<comment type="similarity">
    <text evidence="1">Belongs to the UPF0065 (bug) family.</text>
</comment>
<keyword evidence="4" id="KW-1185">Reference proteome</keyword>
<dbReference type="CDD" id="cd07012">
    <property type="entry name" value="PBP2_Bug_TTT"/>
    <property type="match status" value="1"/>
</dbReference>
<dbReference type="SUPFAM" id="SSF53850">
    <property type="entry name" value="Periplasmic binding protein-like II"/>
    <property type="match status" value="1"/>
</dbReference>
<reference evidence="3 4" key="1">
    <citation type="submission" date="2019-03" db="EMBL/GenBank/DDBJ databases">
        <title>Ramlibacter henchirensis DSM 14656, whole genome shotgun sequence.</title>
        <authorList>
            <person name="Zhang X."/>
            <person name="Feng G."/>
            <person name="Zhu H."/>
        </authorList>
    </citation>
    <scope>NUCLEOTIDE SEQUENCE [LARGE SCALE GENOMIC DNA]</scope>
    <source>
        <strain evidence="3 4">DSM 14656</strain>
    </source>
</reference>
<evidence type="ECO:0000313" key="3">
    <source>
        <dbReference type="EMBL" id="TFZ02572.1"/>
    </source>
</evidence>
<dbReference type="EMBL" id="SMLM01000002">
    <property type="protein sequence ID" value="TFZ02572.1"/>
    <property type="molecule type" value="Genomic_DNA"/>
</dbReference>
<evidence type="ECO:0000256" key="2">
    <source>
        <dbReference type="SAM" id="SignalP"/>
    </source>
</evidence>
<evidence type="ECO:0000313" key="4">
    <source>
        <dbReference type="Proteomes" id="UP000298180"/>
    </source>
</evidence>
<feature type="signal peptide" evidence="2">
    <location>
        <begin position="1"/>
        <end position="28"/>
    </location>
</feature>
<dbReference type="PANTHER" id="PTHR42928:SF5">
    <property type="entry name" value="BLR1237 PROTEIN"/>
    <property type="match status" value="1"/>
</dbReference>
<accession>A0A4Z0BV31</accession>
<sequence>MRLDLFRRAATLAAVGLLVALPLAPASAQDRYPSKEIRILVGFPPGSAAEGTLRALVNAAGKYLPQPLVIINKPGAAQALAMTELAGAEPDGYTIGMTTDGFLALTVLQQKMRFNPEDLSPLLGYSQFKHVLFTRGDAPWRKYEDFLAQAKKEPGSMDYGGAGSGSAPDLLGKVLARDAGIQMTYVPFKGSNEYIPSVMGKHVKTAVVAVSGIAPQLKDGSLAAILVFGDERLPELPGVPTSEEKGIRNTDVFNSILMLVTPKKMPADRVKVLHDAFRKAAEDPDFRRAVEPTGLAAKYFSPQDVERRMQRAREIGVPLLRELNLLVN</sequence>
<feature type="chain" id="PRO_5021382468" evidence="2">
    <location>
        <begin position="29"/>
        <end position="328"/>
    </location>
</feature>
<dbReference type="Gene3D" id="3.40.190.10">
    <property type="entry name" value="Periplasmic binding protein-like II"/>
    <property type="match status" value="1"/>
</dbReference>
<gene>
    <name evidence="3" type="ORF">EZ313_15035</name>
</gene>
<dbReference type="Proteomes" id="UP000298180">
    <property type="component" value="Unassembled WGS sequence"/>
</dbReference>
<dbReference type="InterPro" id="IPR005064">
    <property type="entry name" value="BUG"/>
</dbReference>
<dbReference type="RefSeq" id="WP_135264097.1">
    <property type="nucleotide sequence ID" value="NZ_SMLM01000002.1"/>
</dbReference>
<organism evidence="3 4">
    <name type="scientific">Ramlibacter henchirensis</name>
    <dbReference type="NCBI Taxonomy" id="204072"/>
    <lineage>
        <taxon>Bacteria</taxon>
        <taxon>Pseudomonadati</taxon>
        <taxon>Pseudomonadota</taxon>
        <taxon>Betaproteobacteria</taxon>
        <taxon>Burkholderiales</taxon>
        <taxon>Comamonadaceae</taxon>
        <taxon>Ramlibacter</taxon>
    </lineage>
</organism>